<feature type="region of interest" description="Disordered" evidence="4">
    <location>
        <begin position="604"/>
        <end position="682"/>
    </location>
</feature>
<keyword evidence="6" id="KW-1185">Reference proteome</keyword>
<reference evidence="5 6" key="1">
    <citation type="submission" date="2014-04" db="EMBL/GenBank/DDBJ databases">
        <authorList>
            <consortium name="DOE Joint Genome Institute"/>
            <person name="Kuo A."/>
            <person name="Kohler A."/>
            <person name="Nagy L.G."/>
            <person name="Floudas D."/>
            <person name="Copeland A."/>
            <person name="Barry K.W."/>
            <person name="Cichocki N."/>
            <person name="Veneault-Fourrey C."/>
            <person name="LaButti K."/>
            <person name="Lindquist E.A."/>
            <person name="Lipzen A."/>
            <person name="Lundell T."/>
            <person name="Morin E."/>
            <person name="Murat C."/>
            <person name="Sun H."/>
            <person name="Tunlid A."/>
            <person name="Henrissat B."/>
            <person name="Grigoriev I.V."/>
            <person name="Hibbett D.S."/>
            <person name="Martin F."/>
            <person name="Nordberg H.P."/>
            <person name="Cantor M.N."/>
            <person name="Hua S.X."/>
        </authorList>
    </citation>
    <scope>NUCLEOTIDE SEQUENCE [LARGE SCALE GENOMIC DNA]</scope>
    <source>
        <strain evidence="5 6">Foug A</strain>
    </source>
</reference>
<feature type="compositionally biased region" description="Acidic residues" evidence="4">
    <location>
        <begin position="475"/>
        <end position="501"/>
    </location>
</feature>
<feature type="compositionally biased region" description="Basic and acidic residues" evidence="4">
    <location>
        <begin position="604"/>
        <end position="658"/>
    </location>
</feature>
<feature type="compositionally biased region" description="Polar residues" evidence="4">
    <location>
        <begin position="161"/>
        <end position="176"/>
    </location>
</feature>
<dbReference type="Gene3D" id="3.30.40.10">
    <property type="entry name" value="Zinc/RING finger domain, C3HC4 (zinc finger)"/>
    <property type="match status" value="1"/>
</dbReference>
<dbReference type="GO" id="GO:0008270">
    <property type="term" value="F:zinc ion binding"/>
    <property type="evidence" value="ECO:0007669"/>
    <property type="project" value="UniProtKB-KW"/>
</dbReference>
<sequence length="983" mass="111498">MPRRTSTRVISPSSTTYQSPSLVNQPPASSLNPNVLQLRRQWKWAAVSQFLFTFNTIFTMSDIPLADVENDLAYSTNRVLSRIMQRLLVILTQDRKLSADNWQHALRKQYLRRNPDANPIGPLEQPQLHVAEFSRASTVAPTHSCNSLDALTNKDPEDEVSQQGLLNETPSSNGLSAQVEDSDEGRGSPGPPKVEDHDPPMDIPRQTANQINWLELPMLAKLESLHTLVEWQFQNPLRLRSQMKDDDENAQWRIEPIGYDTKRNAYWLIGADRLWIQREPPKDITKQKRKIASKRSPKKPDRKPYESSTASKRKRSDDEPHLDEQPSRSTRQRVRENLSSHSRGSRAAKARANEKLDAQAKDLAAFQRHMATSARSRTSRSDPSPSRPAGIRVSARLRGTATIEEEWQEIPEEWLTTEVTDKSTVPEQAAASFSVEKHFAKTGLESDDGSISDLTELSDAESECGVGTHDVTIESGEDDTATSEDDMTGPSEEQDDISDDDCASENAMSKRIDALASESSSTLVPDNFVEWETICVTLEDWEGIAKRFEKATHYTEKALHKVLSQHIVPIVTAELREAEQKRRLDEAVVHRKRSTRIALKELGKEEERQARKKREVEEEKMSRARRLEARQKKEEEERLRRENAREKRRKEREQREEQMAEEDEVQLRTETAPEATSQFSMHDTRIGSSSTLLSVVSVNGGVSGSRTPAENWELDCEICHRKGFNQDDGVPTMCCGLCSKWQHISCHDRQDALAHRPKRNWDTEEFVCRQCQSRSLKAPPTNNYATNEPRGATYPIGAPPFYNYPRNYVNGRSYQATVLSGRYTYENQSEMQSSQSHPPQLYSQQRQSSNVTFAHYQPQGGSFIPSRPTYSAADVPPQGQYSQHIPHPVQGTGLPPYRPSFQTQPPTPVSLVHSHGQWQHPTYPHDDNSHTVNAVPPLHTNGIRPLYANHPVNGNLQMQYSQVRDSSGHYSGLQRAHSYQPSR</sequence>
<organism evidence="5 6">
    <name type="scientific">Scleroderma citrinum Foug A</name>
    <dbReference type="NCBI Taxonomy" id="1036808"/>
    <lineage>
        <taxon>Eukaryota</taxon>
        <taxon>Fungi</taxon>
        <taxon>Dikarya</taxon>
        <taxon>Basidiomycota</taxon>
        <taxon>Agaricomycotina</taxon>
        <taxon>Agaricomycetes</taxon>
        <taxon>Agaricomycetidae</taxon>
        <taxon>Boletales</taxon>
        <taxon>Sclerodermatineae</taxon>
        <taxon>Sclerodermataceae</taxon>
        <taxon>Scleroderma</taxon>
    </lineage>
</organism>
<dbReference type="PANTHER" id="PTHR14296">
    <property type="entry name" value="REMODELING AND SPACING FACTOR 1"/>
    <property type="match status" value="1"/>
</dbReference>
<evidence type="ECO:0000256" key="1">
    <source>
        <dbReference type="ARBA" id="ARBA00022723"/>
    </source>
</evidence>
<dbReference type="InterPro" id="IPR013083">
    <property type="entry name" value="Znf_RING/FYVE/PHD"/>
</dbReference>
<feature type="region of interest" description="Disordered" evidence="4">
    <location>
        <begin position="1"/>
        <end position="29"/>
    </location>
</feature>
<dbReference type="HOGENOM" id="CLU_004503_0_0_1"/>
<reference evidence="6" key="2">
    <citation type="submission" date="2015-01" db="EMBL/GenBank/DDBJ databases">
        <title>Evolutionary Origins and Diversification of the Mycorrhizal Mutualists.</title>
        <authorList>
            <consortium name="DOE Joint Genome Institute"/>
            <consortium name="Mycorrhizal Genomics Consortium"/>
            <person name="Kohler A."/>
            <person name="Kuo A."/>
            <person name="Nagy L.G."/>
            <person name="Floudas D."/>
            <person name="Copeland A."/>
            <person name="Barry K.W."/>
            <person name="Cichocki N."/>
            <person name="Veneault-Fourrey C."/>
            <person name="LaButti K."/>
            <person name="Lindquist E.A."/>
            <person name="Lipzen A."/>
            <person name="Lundell T."/>
            <person name="Morin E."/>
            <person name="Murat C."/>
            <person name="Riley R."/>
            <person name="Ohm R."/>
            <person name="Sun H."/>
            <person name="Tunlid A."/>
            <person name="Henrissat B."/>
            <person name="Grigoriev I.V."/>
            <person name="Hibbett D.S."/>
            <person name="Martin F."/>
        </authorList>
    </citation>
    <scope>NUCLEOTIDE SEQUENCE [LARGE SCALE GENOMIC DNA]</scope>
    <source>
        <strain evidence="6">Foug A</strain>
    </source>
</reference>
<feature type="compositionally biased region" description="Basic and acidic residues" evidence="4">
    <location>
        <begin position="315"/>
        <end position="326"/>
    </location>
</feature>
<dbReference type="PANTHER" id="PTHR14296:SF3">
    <property type="entry name" value="DIKAR, ISOFORM F"/>
    <property type="match status" value="1"/>
</dbReference>
<feature type="region of interest" description="Disordered" evidence="4">
    <location>
        <begin position="280"/>
        <end position="354"/>
    </location>
</feature>
<gene>
    <name evidence="5" type="ORF">SCLCIDRAFT_1213349</name>
</gene>
<dbReference type="GO" id="GO:0031213">
    <property type="term" value="C:RSF complex"/>
    <property type="evidence" value="ECO:0007669"/>
    <property type="project" value="InterPro"/>
</dbReference>
<evidence type="ECO:0008006" key="7">
    <source>
        <dbReference type="Google" id="ProtNLM"/>
    </source>
</evidence>
<proteinExistence type="predicted"/>
<feature type="compositionally biased region" description="Polar residues" evidence="4">
    <location>
        <begin position="7"/>
        <end position="29"/>
    </location>
</feature>
<feature type="region of interest" description="Disordered" evidence="4">
    <location>
        <begin position="827"/>
        <end position="848"/>
    </location>
</feature>
<dbReference type="AlphaFoldDB" id="A0A0C3AH56"/>
<evidence type="ECO:0000256" key="2">
    <source>
        <dbReference type="ARBA" id="ARBA00022771"/>
    </source>
</evidence>
<keyword evidence="1" id="KW-0479">Metal-binding</keyword>
<name>A0A0C3AH56_9AGAM</name>
<dbReference type="Proteomes" id="UP000053989">
    <property type="component" value="Unassembled WGS sequence"/>
</dbReference>
<accession>A0A0C3AH56</accession>
<dbReference type="SUPFAM" id="SSF57903">
    <property type="entry name" value="FYVE/PHD zinc finger"/>
    <property type="match status" value="1"/>
</dbReference>
<evidence type="ECO:0000313" key="6">
    <source>
        <dbReference type="Proteomes" id="UP000053989"/>
    </source>
</evidence>
<evidence type="ECO:0000313" key="5">
    <source>
        <dbReference type="EMBL" id="KIM64252.1"/>
    </source>
</evidence>
<dbReference type="STRING" id="1036808.A0A0C3AH56"/>
<protein>
    <recommendedName>
        <fullName evidence="7">Zinc finger PHD-type domain-containing protein</fullName>
    </recommendedName>
</protein>
<dbReference type="InterPro" id="IPR019786">
    <property type="entry name" value="Zinc_finger_PHD-type_CS"/>
</dbReference>
<dbReference type="PROSITE" id="PS01359">
    <property type="entry name" value="ZF_PHD_1"/>
    <property type="match status" value="1"/>
</dbReference>
<evidence type="ECO:0000256" key="3">
    <source>
        <dbReference type="ARBA" id="ARBA00022833"/>
    </source>
</evidence>
<dbReference type="InterPro" id="IPR011011">
    <property type="entry name" value="Znf_FYVE_PHD"/>
</dbReference>
<evidence type="ECO:0000256" key="4">
    <source>
        <dbReference type="SAM" id="MobiDB-lite"/>
    </source>
</evidence>
<feature type="region of interest" description="Disordered" evidence="4">
    <location>
        <begin position="369"/>
        <end position="393"/>
    </location>
</feature>
<keyword evidence="2" id="KW-0863">Zinc-finger</keyword>
<feature type="region of interest" description="Disordered" evidence="4">
    <location>
        <begin position="459"/>
        <end position="501"/>
    </location>
</feature>
<feature type="compositionally biased region" description="Basic residues" evidence="4">
    <location>
        <begin position="287"/>
        <end position="297"/>
    </location>
</feature>
<dbReference type="GO" id="GO:0006355">
    <property type="term" value="P:regulation of DNA-templated transcription"/>
    <property type="evidence" value="ECO:0007669"/>
    <property type="project" value="InterPro"/>
</dbReference>
<feature type="region of interest" description="Disordered" evidence="4">
    <location>
        <begin position="904"/>
        <end position="927"/>
    </location>
</feature>
<feature type="region of interest" description="Disordered" evidence="4">
    <location>
        <begin position="146"/>
        <end position="205"/>
    </location>
</feature>
<dbReference type="CDD" id="cd15489">
    <property type="entry name" value="PHD_SF"/>
    <property type="match status" value="1"/>
</dbReference>
<dbReference type="InParanoid" id="A0A0C3AH56"/>
<feature type="compositionally biased region" description="Low complexity" evidence="4">
    <location>
        <begin position="371"/>
        <end position="389"/>
    </location>
</feature>
<dbReference type="InterPro" id="IPR028938">
    <property type="entry name" value="Rsf1-like"/>
</dbReference>
<feature type="region of interest" description="Disordered" evidence="4">
    <location>
        <begin position="964"/>
        <end position="983"/>
    </location>
</feature>
<keyword evidence="3" id="KW-0862">Zinc</keyword>
<dbReference type="EMBL" id="KN822029">
    <property type="protein sequence ID" value="KIM64252.1"/>
    <property type="molecule type" value="Genomic_DNA"/>
</dbReference>
<dbReference type="OrthoDB" id="303107at2759"/>